<evidence type="ECO:0000313" key="1">
    <source>
        <dbReference type="EMBL" id="AFH19747.1"/>
    </source>
</evidence>
<reference evidence="1 2" key="1">
    <citation type="submission" date="2011-12" db="EMBL/GenBank/DDBJ databases">
        <title>The genome sequence of the flagella-specific Agrobacterium bacteriophage 7-7-1.</title>
        <authorList>
            <person name="Schmitt R."/>
            <person name="Van den Bossche A."/>
            <person name="Lavigne R."/>
            <person name="Kropinski A.M."/>
        </authorList>
    </citation>
    <scope>NUCLEOTIDE SEQUENCE [LARGE SCALE GENOMIC DNA]</scope>
</reference>
<keyword evidence="2" id="KW-1185">Reference proteome</keyword>
<dbReference type="KEGG" id="vg:14012002"/>
<dbReference type="RefSeq" id="YP_007006505.1">
    <property type="nucleotide sequence ID" value="NC_019519.1"/>
</dbReference>
<evidence type="ECO:0000313" key="2">
    <source>
        <dbReference type="Proteomes" id="UP000003754"/>
    </source>
</evidence>
<accession>J7F9E5</accession>
<sequence>MTEFIYTGKNNYNGKTFYGFISVDLHDTIVAQNIPVGASNEMTRKTSWFPMKKAPAYSIGGVYSFPKGFTLNDDGMISGFTGDPSFVRSFNSPFTIVWQQKSREVEEEKQLASREKAAVNDPELQKAINVLKDRYSRLPTMSRRSFKLWLTEQLQ</sequence>
<proteinExistence type="predicted"/>
<dbReference type="Proteomes" id="UP000003754">
    <property type="component" value="Segment"/>
</dbReference>
<dbReference type="EMBL" id="JQ312117">
    <property type="protein sequence ID" value="AFH19747.1"/>
    <property type="molecule type" value="Genomic_DNA"/>
</dbReference>
<dbReference type="GeneID" id="14012002"/>
<name>J7F9E5_9CAUD</name>
<gene>
    <name evidence="1" type="ORF">7-7-1_00049</name>
</gene>
<organism evidence="1 2">
    <name type="scientific">Agrobacterium phage 7-7-1</name>
    <dbReference type="NCBI Taxonomy" id="1161931"/>
    <lineage>
        <taxon>Viruses</taxon>
        <taxon>Duplodnaviria</taxon>
        <taxon>Heunggongvirae</taxon>
        <taxon>Uroviricota</taxon>
        <taxon>Caudoviricetes</taxon>
        <taxon>Schmittlotzvirus</taxon>
        <taxon>Schmittlotzvirus sv771</taxon>
    </lineage>
</organism>
<protein>
    <submittedName>
        <fullName evidence="1">Uncharacterized protein</fullName>
    </submittedName>
</protein>